<protein>
    <submittedName>
        <fullName evidence="2">Uncharacterized protein</fullName>
    </submittedName>
</protein>
<proteinExistence type="predicted"/>
<dbReference type="Proteomes" id="UP000186705">
    <property type="component" value="Unassembled WGS sequence"/>
</dbReference>
<sequence>MSEIKKDVQNEEVKHDVDVINRKAADVKEHEAQIEKDRTKMMKDLHEKEIEHDQKVIEKKEKDLEAKGEELASDDVVGVVEEEVTIEE</sequence>
<reference evidence="2 3" key="1">
    <citation type="submission" date="2016-11" db="EMBL/GenBank/DDBJ databases">
        <title>Description of two novel members of the family Erysipelotrichaceae: Ileibacterium lipovorans gen. nov., sp. nov. and Dubosiella newyorkensis, gen. nov., sp. nov.</title>
        <authorList>
            <person name="Cox L.M."/>
            <person name="Sohn J."/>
            <person name="Tyrrell K.L."/>
            <person name="Citron D.M."/>
            <person name="Lawson P.A."/>
            <person name="Patel N.B."/>
            <person name="Iizumi T."/>
            <person name="Perez-Perez G.I."/>
            <person name="Goldstein E.J."/>
            <person name="Blaser M.J."/>
        </authorList>
    </citation>
    <scope>NUCLEOTIDE SEQUENCE [LARGE SCALE GENOMIC DNA]</scope>
    <source>
        <strain evidence="2 3">NYU-BL-A4</strain>
    </source>
</reference>
<accession>A0A1U7NJW6</accession>
<feature type="coiled-coil region" evidence="1">
    <location>
        <begin position="20"/>
        <end position="63"/>
    </location>
</feature>
<dbReference type="EMBL" id="MPKA01000130">
    <property type="protein sequence ID" value="OLU44116.1"/>
    <property type="molecule type" value="Genomic_DNA"/>
</dbReference>
<dbReference type="GeneID" id="78276477"/>
<evidence type="ECO:0000313" key="3">
    <source>
        <dbReference type="Proteomes" id="UP000186705"/>
    </source>
</evidence>
<keyword evidence="1" id="KW-0175">Coiled coil</keyword>
<evidence type="ECO:0000256" key="1">
    <source>
        <dbReference type="SAM" id="Coils"/>
    </source>
</evidence>
<name>A0A1U7NJW6_9FIRM</name>
<dbReference type="AlphaFoldDB" id="A0A1U7NJW6"/>
<comment type="caution">
    <text evidence="2">The sequence shown here is derived from an EMBL/GenBank/DDBJ whole genome shotgun (WGS) entry which is preliminary data.</text>
</comment>
<keyword evidence="3" id="KW-1185">Reference proteome</keyword>
<organism evidence="2 3">
    <name type="scientific">Dubosiella newyorkensis</name>
    <dbReference type="NCBI Taxonomy" id="1862672"/>
    <lineage>
        <taxon>Bacteria</taxon>
        <taxon>Bacillati</taxon>
        <taxon>Bacillota</taxon>
        <taxon>Erysipelotrichia</taxon>
        <taxon>Erysipelotrichales</taxon>
        <taxon>Erysipelotrichaceae</taxon>
        <taxon>Dubosiella</taxon>
    </lineage>
</organism>
<evidence type="ECO:0000313" key="2">
    <source>
        <dbReference type="EMBL" id="OLU44116.1"/>
    </source>
</evidence>
<gene>
    <name evidence="2" type="ORF">BO225_11110</name>
</gene>
<dbReference type="RefSeq" id="WP_076342302.1">
    <property type="nucleotide sequence ID" value="NZ_CAJTMI010000028.1"/>
</dbReference>